<keyword evidence="1" id="KW-1185">Reference proteome</keyword>
<organism evidence="1 2">
    <name type="scientific">Haemonchus contortus</name>
    <name type="common">Barber pole worm</name>
    <dbReference type="NCBI Taxonomy" id="6289"/>
    <lineage>
        <taxon>Eukaryota</taxon>
        <taxon>Metazoa</taxon>
        <taxon>Ecdysozoa</taxon>
        <taxon>Nematoda</taxon>
        <taxon>Chromadorea</taxon>
        <taxon>Rhabditida</taxon>
        <taxon>Rhabditina</taxon>
        <taxon>Rhabditomorpha</taxon>
        <taxon>Strongyloidea</taxon>
        <taxon>Trichostrongylidae</taxon>
        <taxon>Haemonchus</taxon>
    </lineage>
</organism>
<proteinExistence type="predicted"/>
<name>A0A7I5EB45_HAECO</name>
<dbReference type="WBParaSite" id="HCON_00118550-00001">
    <property type="protein sequence ID" value="HCON_00118550-00001"/>
    <property type="gene ID" value="HCON_00118550"/>
</dbReference>
<sequence length="115" mass="13420">MHFFSRRQLTTGSAIRLRRKRRRRPLLLRRQLAKAAHHADLNEKLESRDDTIREIVELTTNQCGFGYGCSTTDAIHAPRLPLERHREKRRPKPAPWTLLKADDVVLASEDKSKLK</sequence>
<dbReference type="Proteomes" id="UP000025227">
    <property type="component" value="Unplaced"/>
</dbReference>
<reference evidence="2" key="1">
    <citation type="submission" date="2020-12" db="UniProtKB">
        <authorList>
            <consortium name="WormBaseParasite"/>
        </authorList>
    </citation>
    <scope>IDENTIFICATION</scope>
    <source>
        <strain evidence="2">MHco3</strain>
    </source>
</reference>
<dbReference type="OrthoDB" id="5836144at2759"/>
<protein>
    <submittedName>
        <fullName evidence="2">Uncharacterized protein</fullName>
    </submittedName>
</protein>
<evidence type="ECO:0000313" key="1">
    <source>
        <dbReference type="Proteomes" id="UP000025227"/>
    </source>
</evidence>
<evidence type="ECO:0000313" key="2">
    <source>
        <dbReference type="WBParaSite" id="HCON_00118550-00001"/>
    </source>
</evidence>
<accession>A0A7I5EB45</accession>
<dbReference type="AlphaFoldDB" id="A0A7I5EB45"/>